<evidence type="ECO:0000256" key="1">
    <source>
        <dbReference type="PROSITE-ProRule" id="PRU00023"/>
    </source>
</evidence>
<dbReference type="GO" id="GO:0005856">
    <property type="term" value="C:cytoskeleton"/>
    <property type="evidence" value="ECO:0007669"/>
    <property type="project" value="TreeGrafter"/>
</dbReference>
<dbReference type="Pfam" id="PF12796">
    <property type="entry name" value="Ank_2"/>
    <property type="match status" value="2"/>
</dbReference>
<dbReference type="PaxDb" id="8022-A0A060VN51"/>
<organism evidence="4 5">
    <name type="scientific">Oncorhynchus mykiss</name>
    <name type="common">Rainbow trout</name>
    <name type="synonym">Salmo gairdneri</name>
    <dbReference type="NCBI Taxonomy" id="8022"/>
    <lineage>
        <taxon>Eukaryota</taxon>
        <taxon>Metazoa</taxon>
        <taxon>Chordata</taxon>
        <taxon>Craniata</taxon>
        <taxon>Vertebrata</taxon>
        <taxon>Euteleostomi</taxon>
        <taxon>Actinopterygii</taxon>
        <taxon>Neopterygii</taxon>
        <taxon>Teleostei</taxon>
        <taxon>Protacanthopterygii</taxon>
        <taxon>Salmoniformes</taxon>
        <taxon>Salmonidae</taxon>
        <taxon>Salmoninae</taxon>
        <taxon>Oncorhynchus</taxon>
    </lineage>
</organism>
<name>A0A060VN51_ONCMY</name>
<proteinExistence type="predicted"/>
<sequence>MEASIRAFDEQPLGEHIRPNLLRASSLPLTVLLRKDSDFYSLDCSSDFRSNQDFSGTLRRLTEALERVGELEEEVRVIPELKAQICILQEERERFRLGLNPRPRSQTLVNGAKNPSYATSDLKRPRKESNLFTHNNDVTDDDSNQTHEWRTSTDLDELLTVTSLQAKVAMLEQRLHESSLDLQNATLLLREQQEEGRRKELRMKQLTRNTEGWVRAERVPVDQDDEETDNYSRWSLAGAHGASSREMFNEGESLLTNAVAIGTNRQNAGTQIEGLGDHHIWVSASASMMEALAGQHNSEMVLNRFNREPGLAVTTEHMPQKETSSGGMEQPVAALHVKRIQVLLEQQWGCLCGGTATEGGKALAHPDPKVNSLQEEMMSLVHTLSSYYNNGSSDGEAFQGAPKSIMRRNGGAQMSKNLHFTGVNSGFETTPNEDLDSKSHENVDISDLQQQPEGQLHPGEMVEKPAEHGGSNHGDQKEGDPSQEMMEGTDPMDQTTQYVQPDSRTDSGENLKAGEPEKQAKIDTNKEEPMEAEPDPNRDSKHELKDRDTVDGEFIAACNFLKDHMDNMDNPNDEMRRALVVLFRDWFRVAAEEDSLANTVSVYLREVRKATPSLLPFLVNMADDNGNTVLHYSVSHANYPIVSLLLDTGVCEVDLQNKAGYTTVMLASLTAPDGSGDMEVVRRLMELGDVNARASQGGQTALMLAVRHGRGLMVRLLLRCGADPNVQDRQGATALMCACERGHTHVAWLLLERAECDTSLTDQRGRTALFVAQQGSYGDITALIQAHHTHAGTSL</sequence>
<feature type="compositionally biased region" description="Polar residues" evidence="3">
    <location>
        <begin position="492"/>
        <end position="502"/>
    </location>
</feature>
<protein>
    <submittedName>
        <fullName evidence="4">Uncharacterized protein</fullName>
    </submittedName>
</protein>
<dbReference type="GO" id="GO:0030837">
    <property type="term" value="P:negative regulation of actin filament polymerization"/>
    <property type="evidence" value="ECO:0007669"/>
    <property type="project" value="InterPro"/>
</dbReference>
<dbReference type="Gene3D" id="1.25.40.20">
    <property type="entry name" value="Ankyrin repeat-containing domain"/>
    <property type="match status" value="1"/>
</dbReference>
<dbReference type="SMART" id="SM00248">
    <property type="entry name" value="ANK"/>
    <property type="match status" value="4"/>
</dbReference>
<dbReference type="PANTHER" id="PTHR24168">
    <property type="entry name" value="KN MOTIF AND ANKYRIN REPEAT DOMAIN-CONTAINING"/>
    <property type="match status" value="1"/>
</dbReference>
<gene>
    <name evidence="4" type="ORF">GSONMT00077830001</name>
</gene>
<reference evidence="4 5" key="1">
    <citation type="journal article" date="2014" name="Nat. Commun.">
        <title>The rainbow trout genome provides novel insights into evolution after whole-genome duplication in vertebrates.</title>
        <authorList>
            <person name="Berthelot C."/>
            <person name="Brunet F."/>
            <person name="Chalopin D."/>
            <person name="Juanchich A."/>
            <person name="Bernard M."/>
            <person name="Noel B."/>
            <person name="Bento P."/>
            <person name="Da Silva C."/>
            <person name="Labadie K."/>
            <person name="Alberti A."/>
            <person name="Aury J.M."/>
            <person name="Louis A."/>
            <person name="Dehais P."/>
            <person name="Bardou P."/>
            <person name="Montfort J."/>
            <person name="Klopp C."/>
            <person name="Cabau C."/>
            <person name="Gaspin C."/>
            <person name="Thorgaard G.H."/>
            <person name="Boussaha M."/>
            <person name="Quillet E."/>
            <person name="Guyomard R."/>
            <person name="Galiana D."/>
            <person name="Bobe J."/>
            <person name="Volff J.N."/>
            <person name="Genet C."/>
            <person name="Wincker P."/>
            <person name="Jaillon O."/>
            <person name="Roest Crollius H."/>
            <person name="Guiguen Y."/>
        </authorList>
    </citation>
    <scope>NUCLEOTIDE SEQUENCE [LARGE SCALE GENOMIC DNA]</scope>
</reference>
<evidence type="ECO:0000256" key="3">
    <source>
        <dbReference type="SAM" id="MobiDB-lite"/>
    </source>
</evidence>
<feature type="compositionally biased region" description="Polar residues" evidence="3">
    <location>
        <begin position="416"/>
        <end position="432"/>
    </location>
</feature>
<feature type="repeat" description="ANK" evidence="1">
    <location>
        <begin position="697"/>
        <end position="729"/>
    </location>
</feature>
<feature type="repeat" description="ANK" evidence="1">
    <location>
        <begin position="625"/>
        <end position="650"/>
    </location>
</feature>
<keyword evidence="1" id="KW-0040">ANK repeat</keyword>
<evidence type="ECO:0000313" key="5">
    <source>
        <dbReference type="Proteomes" id="UP000193380"/>
    </source>
</evidence>
<feature type="compositionally biased region" description="Basic and acidic residues" evidence="3">
    <location>
        <begin position="503"/>
        <end position="546"/>
    </location>
</feature>
<dbReference type="SUPFAM" id="SSF48403">
    <property type="entry name" value="Ankyrin repeat"/>
    <property type="match status" value="1"/>
</dbReference>
<dbReference type="InterPro" id="IPR036770">
    <property type="entry name" value="Ankyrin_rpt-contain_sf"/>
</dbReference>
<feature type="coiled-coil region" evidence="2">
    <location>
        <begin position="175"/>
        <end position="209"/>
    </location>
</feature>
<keyword evidence="2" id="KW-0175">Coiled coil</keyword>
<evidence type="ECO:0000313" key="4">
    <source>
        <dbReference type="EMBL" id="CDQ56247.1"/>
    </source>
</evidence>
<dbReference type="PANTHER" id="PTHR24168:SF24">
    <property type="entry name" value="KN MOTIF AND ANKYRIN REPEAT DOMAIN-CONTAINING PROTEIN 4"/>
    <property type="match status" value="1"/>
</dbReference>
<dbReference type="Proteomes" id="UP000193380">
    <property type="component" value="Chromosome 8"/>
</dbReference>
<dbReference type="InterPro" id="IPR047184">
    <property type="entry name" value="KANK1-4"/>
</dbReference>
<evidence type="ECO:0000256" key="2">
    <source>
        <dbReference type="SAM" id="Coils"/>
    </source>
</evidence>
<feature type="region of interest" description="Disordered" evidence="3">
    <location>
        <begin position="99"/>
        <end position="123"/>
    </location>
</feature>
<dbReference type="PROSITE" id="PS50088">
    <property type="entry name" value="ANK_REPEAT"/>
    <property type="match status" value="2"/>
</dbReference>
<dbReference type="InterPro" id="IPR002110">
    <property type="entry name" value="Ankyrin_rpt"/>
</dbReference>
<dbReference type="GO" id="GO:0005737">
    <property type="term" value="C:cytoplasm"/>
    <property type="evidence" value="ECO:0007669"/>
    <property type="project" value="TreeGrafter"/>
</dbReference>
<dbReference type="AlphaFoldDB" id="A0A060VN51"/>
<dbReference type="PROSITE" id="PS50297">
    <property type="entry name" value="ANK_REP_REGION"/>
    <property type="match status" value="2"/>
</dbReference>
<accession>A0A060VN51</accession>
<feature type="region of interest" description="Disordered" evidence="3">
    <location>
        <begin position="416"/>
        <end position="546"/>
    </location>
</feature>
<dbReference type="STRING" id="8022.A0A060VN51"/>
<dbReference type="EMBL" id="FR904261">
    <property type="protein sequence ID" value="CDQ56247.1"/>
    <property type="molecule type" value="Genomic_DNA"/>
</dbReference>